<dbReference type="Proteomes" id="UP000308196">
    <property type="component" value="Chromosome"/>
</dbReference>
<dbReference type="Gene3D" id="3.40.50.1110">
    <property type="entry name" value="SGNH hydrolase"/>
    <property type="match status" value="1"/>
</dbReference>
<dbReference type="RefSeq" id="WP_028071896.1">
    <property type="nucleotide sequence ID" value="NZ_CP141191.1"/>
</dbReference>
<keyword evidence="1" id="KW-0732">Signal</keyword>
<evidence type="ECO:0008006" key="4">
    <source>
        <dbReference type="Google" id="ProtNLM"/>
    </source>
</evidence>
<dbReference type="EMBL" id="LR590484">
    <property type="protein sequence ID" value="VTR38425.1"/>
    <property type="molecule type" value="Genomic_DNA"/>
</dbReference>
<gene>
    <name evidence="2" type="ORF">NCTC11429_02030</name>
</gene>
<evidence type="ECO:0000256" key="1">
    <source>
        <dbReference type="SAM" id="SignalP"/>
    </source>
</evidence>
<dbReference type="InterPro" id="IPR036514">
    <property type="entry name" value="SGNH_hydro_sf"/>
</dbReference>
<evidence type="ECO:0000313" key="3">
    <source>
        <dbReference type="Proteomes" id="UP000308196"/>
    </source>
</evidence>
<sequence length="437" mass="46691">MKKNKLYIAAALALLAIASCKPSLDEYTPSAGSLDFSKYVAIGNSLTAGYADGGLYLEGQKVAYPNLIAEQMKQVGGGEFHVPYFSEAQANGSGYITLTGLVNGQPVTAQVTDKLAYRSTSPKLLTKYTDPINNLGVPGMRMDMAEIPGMGSVNGNMYFERLLPDQDYLKTYFTYSTTQNHTFFSFALGNNDALGWATNGGVVKINPITNQPDPTTVLTETARFTLTLNKYVTELTKGGQKGVLATIPDVTATPYFTTVTKAALLAAVNAAGGSFQDVYIRTKNGVRKANDKDYFILTLSSAGIFGKNGYGLFQAIPVDDMWVLDESEVLQVQKRIGEFNAAIKAAAASKGLAVADVHAFLNNVKDGVRINGLAVSAKFITGNAFSLDGIHLTPIGNALMANIFINAINSTYGSKIPLVDVSQYRGVKMPDTAPVAN</sequence>
<dbReference type="Pfam" id="PF00657">
    <property type="entry name" value="Lipase_GDSL"/>
    <property type="match status" value="1"/>
</dbReference>
<dbReference type="GeneID" id="78462763"/>
<feature type="signal peptide" evidence="1">
    <location>
        <begin position="1"/>
        <end position="25"/>
    </location>
</feature>
<dbReference type="AlphaFoldDB" id="A0A4U9UWQ3"/>
<dbReference type="SUPFAM" id="SSF52266">
    <property type="entry name" value="SGNH hydrolase"/>
    <property type="match status" value="1"/>
</dbReference>
<proteinExistence type="predicted"/>
<name>A0A4U9UWQ3_9SPHI</name>
<accession>A0A4U9UWQ3</accession>
<protein>
    <recommendedName>
        <fullName evidence="4">GDSL-like Lipase/Acylhydrolase</fullName>
    </recommendedName>
</protein>
<reference evidence="2 3" key="1">
    <citation type="submission" date="2019-05" db="EMBL/GenBank/DDBJ databases">
        <authorList>
            <consortium name="Pathogen Informatics"/>
        </authorList>
    </citation>
    <scope>NUCLEOTIDE SEQUENCE [LARGE SCALE GENOMIC DNA]</scope>
    <source>
        <strain evidence="2 3">NCTC11429</strain>
    </source>
</reference>
<organism evidence="2 3">
    <name type="scientific">Sphingobacterium thalpophilum</name>
    <dbReference type="NCBI Taxonomy" id="259"/>
    <lineage>
        <taxon>Bacteria</taxon>
        <taxon>Pseudomonadati</taxon>
        <taxon>Bacteroidota</taxon>
        <taxon>Sphingobacteriia</taxon>
        <taxon>Sphingobacteriales</taxon>
        <taxon>Sphingobacteriaceae</taxon>
        <taxon>Sphingobacterium</taxon>
    </lineage>
</organism>
<dbReference type="KEGG" id="stha:NCTC11429_02030"/>
<dbReference type="InterPro" id="IPR001087">
    <property type="entry name" value="GDSL"/>
</dbReference>
<evidence type="ECO:0000313" key="2">
    <source>
        <dbReference type="EMBL" id="VTR38425.1"/>
    </source>
</evidence>
<dbReference type="GO" id="GO:0016788">
    <property type="term" value="F:hydrolase activity, acting on ester bonds"/>
    <property type="evidence" value="ECO:0007669"/>
    <property type="project" value="InterPro"/>
</dbReference>
<feature type="chain" id="PRO_5020468079" description="GDSL-like Lipase/Acylhydrolase" evidence="1">
    <location>
        <begin position="26"/>
        <end position="437"/>
    </location>
</feature>
<dbReference type="STRING" id="1123265.GCA_000686625_00898"/>
<dbReference type="PROSITE" id="PS51257">
    <property type="entry name" value="PROKAR_LIPOPROTEIN"/>
    <property type="match status" value="1"/>
</dbReference>